<dbReference type="EMBL" id="JAGSHT010000025">
    <property type="protein sequence ID" value="MBZ2199279.1"/>
    <property type="molecule type" value="Genomic_DNA"/>
</dbReference>
<proteinExistence type="predicted"/>
<feature type="region of interest" description="Disordered" evidence="2">
    <location>
        <begin position="30"/>
        <end position="111"/>
    </location>
</feature>
<dbReference type="Pfam" id="PF13517">
    <property type="entry name" value="FG-GAP_3"/>
    <property type="match status" value="2"/>
</dbReference>
<evidence type="ECO:0000313" key="5">
    <source>
        <dbReference type="EMBL" id="MBZ2199279.1"/>
    </source>
</evidence>
<dbReference type="InterPro" id="IPR016047">
    <property type="entry name" value="M23ase_b-sheet_dom"/>
</dbReference>
<evidence type="ECO:0000256" key="2">
    <source>
        <dbReference type="SAM" id="MobiDB-lite"/>
    </source>
</evidence>
<gene>
    <name evidence="5" type="ORF">KCQ71_24245</name>
</gene>
<keyword evidence="1 3" id="KW-0732">Signal</keyword>
<name>A0ABS7SFZ4_9MICO</name>
<feature type="compositionally biased region" description="Low complexity" evidence="2">
    <location>
        <begin position="30"/>
        <end position="54"/>
    </location>
</feature>
<dbReference type="CDD" id="cd12797">
    <property type="entry name" value="M23_peptidase"/>
    <property type="match status" value="1"/>
</dbReference>
<dbReference type="RefSeq" id="WP_223411285.1">
    <property type="nucleotide sequence ID" value="NZ_JAGSHT010000025.1"/>
</dbReference>
<dbReference type="InterPro" id="IPR013517">
    <property type="entry name" value="FG-GAP"/>
</dbReference>
<evidence type="ECO:0000259" key="4">
    <source>
        <dbReference type="Pfam" id="PF01551"/>
    </source>
</evidence>
<dbReference type="InterPro" id="IPR011055">
    <property type="entry name" value="Dup_hybrid_motif"/>
</dbReference>
<keyword evidence="6" id="KW-1185">Reference proteome</keyword>
<protein>
    <submittedName>
        <fullName evidence="5">VCBS repeat-containing protein</fullName>
    </submittedName>
</protein>
<accession>A0ABS7SFZ4</accession>
<dbReference type="InterPro" id="IPR028994">
    <property type="entry name" value="Integrin_alpha_N"/>
</dbReference>
<dbReference type="PANTHER" id="PTHR44103:SF1">
    <property type="entry name" value="PROPROTEIN CONVERTASE P"/>
    <property type="match status" value="1"/>
</dbReference>
<dbReference type="SUPFAM" id="SSF69318">
    <property type="entry name" value="Integrin alpha N-terminal domain"/>
    <property type="match status" value="1"/>
</dbReference>
<organism evidence="5 6">
    <name type="scientific">Occultella gossypii</name>
    <dbReference type="NCBI Taxonomy" id="2800820"/>
    <lineage>
        <taxon>Bacteria</taxon>
        <taxon>Bacillati</taxon>
        <taxon>Actinomycetota</taxon>
        <taxon>Actinomycetes</taxon>
        <taxon>Micrococcales</taxon>
        <taxon>Ruaniaceae</taxon>
        <taxon>Occultella</taxon>
    </lineage>
</organism>
<dbReference type="SUPFAM" id="SSF51261">
    <property type="entry name" value="Duplicated hybrid motif"/>
    <property type="match status" value="1"/>
</dbReference>
<dbReference type="Gene3D" id="2.70.70.10">
    <property type="entry name" value="Glucose Permease (Domain IIA)"/>
    <property type="match status" value="1"/>
</dbReference>
<dbReference type="Gene3D" id="2.130.10.130">
    <property type="entry name" value="Integrin alpha, N-terminal"/>
    <property type="match status" value="1"/>
</dbReference>
<feature type="signal peptide" evidence="3">
    <location>
        <begin position="1"/>
        <end position="34"/>
    </location>
</feature>
<sequence>MTNSLPRARAGTRAGAATVAALLILVGLGAPAGADPGDEAPSPSESASAPADGETPQPVPTAPVEGDPTPTPEPTPEPGGTDAPSDGVTDAPGDQEGSPAPDESPAAAVAPQSVTAAAVPVLVAPLRAGVYRMTSPQGPRCAPTINASLAHMGQDLAAPLGTPIYAIAAGVVRYARPEAAAGQWIVIEHVIDGRVVSSSYSHSRNATEFVRAGDRVTAGQRIATVASTGVSTGPHLHLEIWAGRYGAAAGGTVVNPDTWLAARGVSLRAGATSVSDVKPPTSCTYWALGATTLYASPASSAAVIAAVRSGTVLTTPGAGVKTNGFIQVTTPTGVTAWAPAGQVSPKRTTVTPVPRHVLARDYTGDGVSDVLAVDSAGRLRLYAGNGAGGWASSRQVGAGWSGFQLIAANDFNRDGRADIFGVDATGRLYFYAGNGSGGFASRVAFGRGWSAMTNILSPGDFDGDGRADLVATDAAGRLWLYRGNGAGGFLAGRTQIGHGWQMFTQVIAGGDANRDGRPDIVAVDRSGRLFGYFGNGTGRFTGSRQLGHGWSRLQVHSVGGFDLDALDDYLAIAADGTMYLYRGSASGWVSAGKQVGRGWSTMRLA</sequence>
<dbReference type="Pfam" id="PF01551">
    <property type="entry name" value="Peptidase_M23"/>
    <property type="match status" value="1"/>
</dbReference>
<dbReference type="Proteomes" id="UP000826651">
    <property type="component" value="Unassembled WGS sequence"/>
</dbReference>
<feature type="domain" description="M23ase beta-sheet core" evidence="4">
    <location>
        <begin position="151"/>
        <end position="242"/>
    </location>
</feature>
<comment type="caution">
    <text evidence="5">The sequence shown here is derived from an EMBL/GenBank/DDBJ whole genome shotgun (WGS) entry which is preliminary data.</text>
</comment>
<dbReference type="Gene3D" id="2.40.128.340">
    <property type="match status" value="1"/>
</dbReference>
<evidence type="ECO:0000256" key="1">
    <source>
        <dbReference type="ARBA" id="ARBA00022729"/>
    </source>
</evidence>
<evidence type="ECO:0000256" key="3">
    <source>
        <dbReference type="SAM" id="SignalP"/>
    </source>
</evidence>
<reference evidence="5 6" key="1">
    <citation type="submission" date="2021-04" db="EMBL/GenBank/DDBJ databases">
        <title>Ruania sp. nov., isolated from sandy soil of mangrove forest.</title>
        <authorList>
            <person name="Ge X."/>
            <person name="Huang R."/>
            <person name="Liu W."/>
        </authorList>
    </citation>
    <scope>NUCLEOTIDE SEQUENCE [LARGE SCALE GENOMIC DNA]</scope>
    <source>
        <strain evidence="5 6">N2-46</strain>
    </source>
</reference>
<evidence type="ECO:0000313" key="6">
    <source>
        <dbReference type="Proteomes" id="UP000826651"/>
    </source>
</evidence>
<feature type="chain" id="PRO_5046077549" evidence="3">
    <location>
        <begin position="35"/>
        <end position="605"/>
    </location>
</feature>
<dbReference type="PANTHER" id="PTHR44103">
    <property type="entry name" value="PROPROTEIN CONVERTASE P"/>
    <property type="match status" value="1"/>
</dbReference>